<evidence type="ECO:0000259" key="5">
    <source>
        <dbReference type="Pfam" id="PF25508"/>
    </source>
</evidence>
<evidence type="ECO:0000256" key="3">
    <source>
        <dbReference type="ARBA" id="ARBA00022989"/>
    </source>
</evidence>
<accession>A0AAV2H6E3</accession>
<dbReference type="GO" id="GO:0005886">
    <property type="term" value="C:plasma membrane"/>
    <property type="evidence" value="ECO:0007669"/>
    <property type="project" value="TreeGrafter"/>
</dbReference>
<feature type="non-terminal residue" evidence="6">
    <location>
        <position position="1"/>
    </location>
</feature>
<proteinExistence type="predicted"/>
<keyword evidence="2" id="KW-0812">Transmembrane</keyword>
<dbReference type="GO" id="GO:0030001">
    <property type="term" value="P:metal ion transport"/>
    <property type="evidence" value="ECO:0007669"/>
    <property type="project" value="TreeGrafter"/>
</dbReference>
<dbReference type="PANTHER" id="PTHR13800:SF1">
    <property type="entry name" value="TRANSIENT RECEPTOR POTENTIAL CATION CHANNEL TRPM"/>
    <property type="match status" value="1"/>
</dbReference>
<evidence type="ECO:0000256" key="1">
    <source>
        <dbReference type="ARBA" id="ARBA00004141"/>
    </source>
</evidence>
<organism evidence="6 7">
    <name type="scientific">Lymnaea stagnalis</name>
    <name type="common">Great pond snail</name>
    <name type="synonym">Helix stagnalis</name>
    <dbReference type="NCBI Taxonomy" id="6523"/>
    <lineage>
        <taxon>Eukaryota</taxon>
        <taxon>Metazoa</taxon>
        <taxon>Spiralia</taxon>
        <taxon>Lophotrochozoa</taxon>
        <taxon>Mollusca</taxon>
        <taxon>Gastropoda</taxon>
        <taxon>Heterobranchia</taxon>
        <taxon>Euthyneura</taxon>
        <taxon>Panpulmonata</taxon>
        <taxon>Hygrophila</taxon>
        <taxon>Lymnaeoidea</taxon>
        <taxon>Lymnaeidae</taxon>
        <taxon>Lymnaea</taxon>
    </lineage>
</organism>
<dbReference type="InterPro" id="IPR050927">
    <property type="entry name" value="TRPM"/>
</dbReference>
<reference evidence="6 7" key="1">
    <citation type="submission" date="2024-04" db="EMBL/GenBank/DDBJ databases">
        <authorList>
            <consortium name="Genoscope - CEA"/>
            <person name="William W."/>
        </authorList>
    </citation>
    <scope>NUCLEOTIDE SEQUENCE [LARGE SCALE GENOMIC DNA]</scope>
</reference>
<keyword evidence="7" id="KW-1185">Reference proteome</keyword>
<dbReference type="PANTHER" id="PTHR13800">
    <property type="entry name" value="TRANSIENT RECEPTOR POTENTIAL CATION CHANNEL, SUBFAMILY M, MEMBER 6"/>
    <property type="match status" value="1"/>
</dbReference>
<evidence type="ECO:0000256" key="2">
    <source>
        <dbReference type="ARBA" id="ARBA00022692"/>
    </source>
</evidence>
<keyword evidence="4" id="KW-0472">Membrane</keyword>
<comment type="caution">
    <text evidence="6">The sequence shown here is derived from an EMBL/GenBank/DDBJ whole genome shotgun (WGS) entry which is preliminary data.</text>
</comment>
<dbReference type="AlphaFoldDB" id="A0AAV2H6E3"/>
<protein>
    <recommendedName>
        <fullName evidence="5">TRPM-like domain-containing protein</fullName>
    </recommendedName>
</protein>
<dbReference type="InterPro" id="IPR057366">
    <property type="entry name" value="TRPM-like"/>
</dbReference>
<evidence type="ECO:0000313" key="7">
    <source>
        <dbReference type="Proteomes" id="UP001497497"/>
    </source>
</evidence>
<evidence type="ECO:0000313" key="6">
    <source>
        <dbReference type="EMBL" id="CAL1529143.1"/>
    </source>
</evidence>
<dbReference type="EMBL" id="CAXITT010000043">
    <property type="protein sequence ID" value="CAL1529143.1"/>
    <property type="molecule type" value="Genomic_DNA"/>
</dbReference>
<name>A0AAV2H6E3_LYMST</name>
<sequence>FSHPISSATIVRDALTKFSDQLSTKDEQSLPGAICVDWLPLTPNQHESPIIAWLYGAFDNLTDQREKNAVDNVIKSITKALFEKDLLALVQVDHGTDDELFNIVRNAAEDHKLTKRKSQEIEVFRLVINTPMPDTSEKTQRHFTGDTFHGPFLNGTTQTPFRFPQDYLKDTLILDGANLNKQVSHIDKGQMKYFIALSLNHTVVEEQVFLEKIDSDFTVLHVKISKPVDTKSDTDKSNSTNTFKFTITSMERNQSHVPTEVEPRDLTSSEVFAQITRTVFDSLMRRSKACENEDNRKLRMEALSLSLRWNLDINYEDEDYQTDPDLLSYIFRQAVRFDRVKVVESIMKSGDFQVNECIDFKELPKQKPNFILKKISKQVIKRKYFKPFVKRVNTLLDKKNDVSKNQNQRKDNNKDGVDEESISTIQGLFLYALTSNKFEMSKIFFAEIEHPTAAALVAVGVFDKQLKGLRVPEWQAKLQIYIDFYKKMSHDIINQLHSTTKEGTYEMLVQKLPAWNSKNLIDIAVNTANGDFISQTACDLLNYRIWKFGCASKAEWKELHKGGKEQFGLLDFKKWIKVLL</sequence>
<keyword evidence="3" id="KW-1133">Transmembrane helix</keyword>
<dbReference type="GO" id="GO:0005261">
    <property type="term" value="F:monoatomic cation channel activity"/>
    <property type="evidence" value="ECO:0007669"/>
    <property type="project" value="TreeGrafter"/>
</dbReference>
<gene>
    <name evidence="6" type="ORF">GSLYS_00003298001</name>
</gene>
<feature type="domain" description="TRPM-like" evidence="5">
    <location>
        <begin position="366"/>
        <end position="535"/>
    </location>
</feature>
<dbReference type="Proteomes" id="UP001497497">
    <property type="component" value="Unassembled WGS sequence"/>
</dbReference>
<comment type="subcellular location">
    <subcellularLocation>
        <location evidence="1">Membrane</location>
        <topology evidence="1">Multi-pass membrane protein</topology>
    </subcellularLocation>
</comment>
<feature type="non-terminal residue" evidence="6">
    <location>
        <position position="580"/>
    </location>
</feature>
<dbReference type="Pfam" id="PF25508">
    <property type="entry name" value="TRPM2"/>
    <property type="match status" value="1"/>
</dbReference>
<evidence type="ECO:0000256" key="4">
    <source>
        <dbReference type="ARBA" id="ARBA00023136"/>
    </source>
</evidence>